<sequence length="73" mass="8684">MPKEKMRCHFWMENYQDFCRLRDALQLSEVVIGENRIVVSRSLALAVLMKRLTCSNRWVDCMDLLGRERTAHL</sequence>
<reference evidence="1 2" key="1">
    <citation type="journal article" date="2016" name="Nat. Commun.">
        <title>Extremotolerant tardigrade genome and improved radiotolerance of human cultured cells by tardigrade-unique protein.</title>
        <authorList>
            <person name="Hashimoto T."/>
            <person name="Horikawa D.D."/>
            <person name="Saito Y."/>
            <person name="Kuwahara H."/>
            <person name="Kozuka-Hata H."/>
            <person name="Shin-I T."/>
            <person name="Minakuchi Y."/>
            <person name="Ohishi K."/>
            <person name="Motoyama A."/>
            <person name="Aizu T."/>
            <person name="Enomoto A."/>
            <person name="Kondo K."/>
            <person name="Tanaka S."/>
            <person name="Hara Y."/>
            <person name="Koshikawa S."/>
            <person name="Sagara H."/>
            <person name="Miura T."/>
            <person name="Yokobori S."/>
            <person name="Miyagawa K."/>
            <person name="Suzuki Y."/>
            <person name="Kubo T."/>
            <person name="Oyama M."/>
            <person name="Kohara Y."/>
            <person name="Fujiyama A."/>
            <person name="Arakawa K."/>
            <person name="Katayama T."/>
            <person name="Toyoda A."/>
            <person name="Kunieda T."/>
        </authorList>
    </citation>
    <scope>NUCLEOTIDE SEQUENCE [LARGE SCALE GENOMIC DNA]</scope>
    <source>
        <strain evidence="1 2">YOKOZUNA-1</strain>
    </source>
</reference>
<keyword evidence="2" id="KW-1185">Reference proteome</keyword>
<dbReference type="AlphaFoldDB" id="A0A1D1W8A3"/>
<dbReference type="EMBL" id="BDGG01000018">
    <property type="protein sequence ID" value="GAV08508.1"/>
    <property type="molecule type" value="Genomic_DNA"/>
</dbReference>
<organism evidence="1 2">
    <name type="scientific">Ramazzottius varieornatus</name>
    <name type="common">Water bear</name>
    <name type="synonym">Tardigrade</name>
    <dbReference type="NCBI Taxonomy" id="947166"/>
    <lineage>
        <taxon>Eukaryota</taxon>
        <taxon>Metazoa</taxon>
        <taxon>Ecdysozoa</taxon>
        <taxon>Tardigrada</taxon>
        <taxon>Eutardigrada</taxon>
        <taxon>Parachela</taxon>
        <taxon>Hypsibioidea</taxon>
        <taxon>Ramazzottiidae</taxon>
        <taxon>Ramazzottius</taxon>
    </lineage>
</organism>
<comment type="caution">
    <text evidence="1">The sequence shown here is derived from an EMBL/GenBank/DDBJ whole genome shotgun (WGS) entry which is preliminary data.</text>
</comment>
<protein>
    <submittedName>
        <fullName evidence="1">Uncharacterized protein</fullName>
    </submittedName>
</protein>
<name>A0A1D1W8A3_RAMVA</name>
<proteinExistence type="predicted"/>
<accession>A0A1D1W8A3</accession>
<evidence type="ECO:0000313" key="1">
    <source>
        <dbReference type="EMBL" id="GAV08508.1"/>
    </source>
</evidence>
<dbReference type="OrthoDB" id="5978526at2759"/>
<gene>
    <name evidence="1" type="primary">RvY_18190-1</name>
    <name evidence="1" type="synonym">RvY_18190.1</name>
    <name evidence="1" type="ORF">RvY_18190</name>
</gene>
<evidence type="ECO:0000313" key="2">
    <source>
        <dbReference type="Proteomes" id="UP000186922"/>
    </source>
</evidence>
<dbReference type="Proteomes" id="UP000186922">
    <property type="component" value="Unassembled WGS sequence"/>
</dbReference>